<feature type="non-terminal residue" evidence="6">
    <location>
        <position position="1"/>
    </location>
</feature>
<dbReference type="AlphaFoldDB" id="A0AA39TUD3"/>
<protein>
    <recommendedName>
        <fullName evidence="5">AA1-like domain-containing protein</fullName>
    </recommendedName>
</protein>
<gene>
    <name evidence="6" type="ORF">B0T17DRAFT_459803</name>
</gene>
<evidence type="ECO:0000313" key="6">
    <source>
        <dbReference type="EMBL" id="KAK0612782.1"/>
    </source>
</evidence>
<dbReference type="GO" id="GO:0005576">
    <property type="term" value="C:extracellular region"/>
    <property type="evidence" value="ECO:0007669"/>
    <property type="project" value="UniProtKB-SubCell"/>
</dbReference>
<evidence type="ECO:0000259" key="5">
    <source>
        <dbReference type="Pfam" id="PF16541"/>
    </source>
</evidence>
<dbReference type="Proteomes" id="UP001174934">
    <property type="component" value="Unassembled WGS sequence"/>
</dbReference>
<feature type="non-terminal residue" evidence="6">
    <location>
        <position position="158"/>
    </location>
</feature>
<accession>A0AA39TUD3</accession>
<sequence>PVDTTVQNAKKPEWTVQNFDYHASYIFSTPAHQNSWGYVNFNLTNNLSPPTTAVCSAASSQLSDFFYGTVSYACTLPADAPEGSAVGFLFSRPSGKLDIHETVVVGSKTFTASGSANLTLSCTDSGTVVTPDWQIGEIYSVRDVECAPVTVKVKPSSV</sequence>
<dbReference type="InterPro" id="IPR032382">
    <property type="entry name" value="AltA1"/>
</dbReference>
<keyword evidence="7" id="KW-1185">Reference proteome</keyword>
<evidence type="ECO:0000256" key="4">
    <source>
        <dbReference type="ARBA" id="ARBA00023157"/>
    </source>
</evidence>
<keyword evidence="3" id="KW-0732">Signal</keyword>
<name>A0AA39TUD3_9PEZI</name>
<dbReference type="Pfam" id="PF16541">
    <property type="entry name" value="AltA1"/>
    <property type="match status" value="1"/>
</dbReference>
<evidence type="ECO:0000256" key="1">
    <source>
        <dbReference type="ARBA" id="ARBA00004613"/>
    </source>
</evidence>
<organism evidence="6 7">
    <name type="scientific">Bombardia bombarda</name>
    <dbReference type="NCBI Taxonomy" id="252184"/>
    <lineage>
        <taxon>Eukaryota</taxon>
        <taxon>Fungi</taxon>
        <taxon>Dikarya</taxon>
        <taxon>Ascomycota</taxon>
        <taxon>Pezizomycotina</taxon>
        <taxon>Sordariomycetes</taxon>
        <taxon>Sordariomycetidae</taxon>
        <taxon>Sordariales</taxon>
        <taxon>Lasiosphaeriaceae</taxon>
        <taxon>Bombardia</taxon>
    </lineage>
</organism>
<dbReference type="EMBL" id="JAULSR010000008">
    <property type="protein sequence ID" value="KAK0612782.1"/>
    <property type="molecule type" value="Genomic_DNA"/>
</dbReference>
<evidence type="ECO:0000256" key="2">
    <source>
        <dbReference type="ARBA" id="ARBA00022525"/>
    </source>
</evidence>
<evidence type="ECO:0000313" key="7">
    <source>
        <dbReference type="Proteomes" id="UP001174934"/>
    </source>
</evidence>
<reference evidence="6" key="1">
    <citation type="submission" date="2023-06" db="EMBL/GenBank/DDBJ databases">
        <title>Genome-scale phylogeny and comparative genomics of the fungal order Sordariales.</title>
        <authorList>
            <consortium name="Lawrence Berkeley National Laboratory"/>
            <person name="Hensen N."/>
            <person name="Bonometti L."/>
            <person name="Westerberg I."/>
            <person name="Brannstrom I.O."/>
            <person name="Guillou S."/>
            <person name="Cros-Aarteil S."/>
            <person name="Calhoun S."/>
            <person name="Haridas S."/>
            <person name="Kuo A."/>
            <person name="Mondo S."/>
            <person name="Pangilinan J."/>
            <person name="Riley R."/>
            <person name="LaButti K."/>
            <person name="Andreopoulos B."/>
            <person name="Lipzen A."/>
            <person name="Chen C."/>
            <person name="Yanf M."/>
            <person name="Daum C."/>
            <person name="Ng V."/>
            <person name="Clum A."/>
            <person name="Steindorff A."/>
            <person name="Ohm R."/>
            <person name="Martin F."/>
            <person name="Silar P."/>
            <person name="Natvig D."/>
            <person name="Lalanne C."/>
            <person name="Gautier V."/>
            <person name="Ament-velasquez S.L."/>
            <person name="Kruys A."/>
            <person name="Hutchinson M.I."/>
            <person name="Powell A.J."/>
            <person name="Barry K."/>
            <person name="Miller A.N."/>
            <person name="Grigoriev I.V."/>
            <person name="Debuchy R."/>
            <person name="Gladieux P."/>
            <person name="Thoren M.H."/>
            <person name="Johannesson H."/>
        </authorList>
    </citation>
    <scope>NUCLEOTIDE SEQUENCE</scope>
    <source>
        <strain evidence="6">SMH3391-2</strain>
    </source>
</reference>
<keyword evidence="2" id="KW-0964">Secreted</keyword>
<proteinExistence type="predicted"/>
<comment type="subcellular location">
    <subcellularLocation>
        <location evidence="1">Secreted</location>
    </subcellularLocation>
</comment>
<feature type="domain" description="AA1-like" evidence="5">
    <location>
        <begin position="16"/>
        <end position="146"/>
    </location>
</feature>
<keyword evidence="4" id="KW-1015">Disulfide bond</keyword>
<comment type="caution">
    <text evidence="6">The sequence shown here is derived from an EMBL/GenBank/DDBJ whole genome shotgun (WGS) entry which is preliminary data.</text>
</comment>
<evidence type="ECO:0000256" key="3">
    <source>
        <dbReference type="ARBA" id="ARBA00022729"/>
    </source>
</evidence>